<evidence type="ECO:0000256" key="9">
    <source>
        <dbReference type="ARBA" id="ARBA00023157"/>
    </source>
</evidence>
<dbReference type="GO" id="GO:0004674">
    <property type="term" value="F:protein serine/threonine kinase activity"/>
    <property type="evidence" value="ECO:0007669"/>
    <property type="project" value="UniProtKB-KW"/>
</dbReference>
<comment type="caution">
    <text evidence="14">Lacks conserved residue(s) required for the propagation of feature annotation.</text>
</comment>
<dbReference type="InterPro" id="IPR001480">
    <property type="entry name" value="Bulb-type_lectin_dom"/>
</dbReference>
<dbReference type="Gene3D" id="2.90.10.10">
    <property type="entry name" value="Bulb-type lectin domain"/>
    <property type="match status" value="1"/>
</dbReference>
<evidence type="ECO:0000256" key="5">
    <source>
        <dbReference type="ARBA" id="ARBA00022729"/>
    </source>
</evidence>
<name>A0AA39DLW1_VITRO</name>
<gene>
    <name evidence="21" type="ORF">PVL29_015581</name>
</gene>
<evidence type="ECO:0000256" key="1">
    <source>
        <dbReference type="ARBA" id="ARBA00004251"/>
    </source>
</evidence>
<evidence type="ECO:0000313" key="21">
    <source>
        <dbReference type="EMBL" id="KAJ9686797.1"/>
    </source>
</evidence>
<evidence type="ECO:0000256" key="7">
    <source>
        <dbReference type="ARBA" id="ARBA00022777"/>
    </source>
</evidence>
<dbReference type="InterPro" id="IPR036426">
    <property type="entry name" value="Bulb-type_lectin_dom_sf"/>
</dbReference>
<evidence type="ECO:0000256" key="3">
    <source>
        <dbReference type="ARBA" id="ARBA00022527"/>
    </source>
</evidence>
<dbReference type="SMART" id="SM00220">
    <property type="entry name" value="S_TKc"/>
    <property type="match status" value="1"/>
</dbReference>
<evidence type="ECO:0000313" key="22">
    <source>
        <dbReference type="Proteomes" id="UP001168098"/>
    </source>
</evidence>
<dbReference type="PROSITE" id="PS50011">
    <property type="entry name" value="PROTEIN_KINASE_DOM"/>
    <property type="match status" value="1"/>
</dbReference>
<dbReference type="SUPFAM" id="SSF56112">
    <property type="entry name" value="Protein kinase-like (PK-like)"/>
    <property type="match status" value="1"/>
</dbReference>
<dbReference type="GO" id="GO:0005524">
    <property type="term" value="F:ATP binding"/>
    <property type="evidence" value="ECO:0007669"/>
    <property type="project" value="UniProtKB-KW"/>
</dbReference>
<feature type="domain" description="Bulb-type lectin" evidence="20">
    <location>
        <begin position="20"/>
        <end position="145"/>
    </location>
</feature>
<dbReference type="Pfam" id="PF01453">
    <property type="entry name" value="B_lectin"/>
    <property type="match status" value="1"/>
</dbReference>
<dbReference type="PROSITE" id="PS50026">
    <property type="entry name" value="EGF_3"/>
    <property type="match status" value="1"/>
</dbReference>
<feature type="compositionally biased region" description="Polar residues" evidence="15">
    <location>
        <begin position="845"/>
        <end position="855"/>
    </location>
</feature>
<evidence type="ECO:0000256" key="2">
    <source>
        <dbReference type="ARBA" id="ARBA00022475"/>
    </source>
</evidence>
<keyword evidence="5 17" id="KW-0732">Signal</keyword>
<feature type="region of interest" description="Disordered" evidence="15">
    <location>
        <begin position="837"/>
        <end position="862"/>
    </location>
</feature>
<evidence type="ECO:0000256" key="8">
    <source>
        <dbReference type="ARBA" id="ARBA00022840"/>
    </source>
</evidence>
<evidence type="ECO:0000256" key="17">
    <source>
        <dbReference type="SAM" id="SignalP"/>
    </source>
</evidence>
<comment type="similarity">
    <text evidence="13">Belongs to the protein kinase superfamily. Ser/Thr protein kinase family.</text>
</comment>
<keyword evidence="4 13" id="KW-0808">Transferase</keyword>
<dbReference type="InterPro" id="IPR011009">
    <property type="entry name" value="Kinase-like_dom_sf"/>
</dbReference>
<evidence type="ECO:0000256" key="4">
    <source>
        <dbReference type="ARBA" id="ARBA00022679"/>
    </source>
</evidence>
<comment type="catalytic activity">
    <reaction evidence="11 13">
        <text>L-threonyl-[protein] + ATP = O-phospho-L-threonyl-[protein] + ADP + H(+)</text>
        <dbReference type="Rhea" id="RHEA:46608"/>
        <dbReference type="Rhea" id="RHEA-COMP:11060"/>
        <dbReference type="Rhea" id="RHEA-COMP:11605"/>
        <dbReference type="ChEBI" id="CHEBI:15378"/>
        <dbReference type="ChEBI" id="CHEBI:30013"/>
        <dbReference type="ChEBI" id="CHEBI:30616"/>
        <dbReference type="ChEBI" id="CHEBI:61977"/>
        <dbReference type="ChEBI" id="CHEBI:456216"/>
        <dbReference type="EC" id="2.7.11.1"/>
    </reaction>
</comment>
<feature type="signal peptide" evidence="17">
    <location>
        <begin position="1"/>
        <end position="17"/>
    </location>
</feature>
<keyword evidence="9" id="KW-1015">Disulfide bond</keyword>
<feature type="chain" id="PRO_5041338268" description="Receptor-like serine/threonine-protein kinase" evidence="17">
    <location>
        <begin position="18"/>
        <end position="862"/>
    </location>
</feature>
<keyword evidence="2" id="KW-1003">Cell membrane</keyword>
<evidence type="ECO:0000256" key="10">
    <source>
        <dbReference type="ARBA" id="ARBA00023180"/>
    </source>
</evidence>
<dbReference type="EMBL" id="JARBHA010000012">
    <property type="protein sequence ID" value="KAJ9686797.1"/>
    <property type="molecule type" value="Genomic_DNA"/>
</dbReference>
<evidence type="ECO:0000256" key="15">
    <source>
        <dbReference type="SAM" id="MobiDB-lite"/>
    </source>
</evidence>
<organism evidence="21 22">
    <name type="scientific">Vitis rotundifolia</name>
    <name type="common">Muscadine grape</name>
    <dbReference type="NCBI Taxonomy" id="103349"/>
    <lineage>
        <taxon>Eukaryota</taxon>
        <taxon>Viridiplantae</taxon>
        <taxon>Streptophyta</taxon>
        <taxon>Embryophyta</taxon>
        <taxon>Tracheophyta</taxon>
        <taxon>Spermatophyta</taxon>
        <taxon>Magnoliopsida</taxon>
        <taxon>eudicotyledons</taxon>
        <taxon>Gunneridae</taxon>
        <taxon>Pentapetalae</taxon>
        <taxon>rosids</taxon>
        <taxon>Vitales</taxon>
        <taxon>Vitaceae</taxon>
        <taxon>Viteae</taxon>
        <taxon>Vitis</taxon>
    </lineage>
</organism>
<feature type="domain" description="EGF-like" evidence="19">
    <location>
        <begin position="254"/>
        <end position="289"/>
    </location>
</feature>
<keyword evidence="6 13" id="KW-0547">Nucleotide-binding</keyword>
<keyword evidence="22" id="KW-1185">Reference proteome</keyword>
<dbReference type="CDD" id="cd00028">
    <property type="entry name" value="B_lectin"/>
    <property type="match status" value="1"/>
</dbReference>
<dbReference type="PROSITE" id="PS50927">
    <property type="entry name" value="BULB_LECTIN"/>
    <property type="match status" value="1"/>
</dbReference>
<evidence type="ECO:0000256" key="6">
    <source>
        <dbReference type="ARBA" id="ARBA00022741"/>
    </source>
</evidence>
<protein>
    <recommendedName>
        <fullName evidence="13">Receptor-like serine/threonine-protein kinase</fullName>
        <ecNumber evidence="13">2.7.11.1</ecNumber>
    </recommendedName>
</protein>
<dbReference type="InterPro" id="IPR024171">
    <property type="entry name" value="SRK-like_kinase"/>
</dbReference>
<dbReference type="InterPro" id="IPR001245">
    <property type="entry name" value="Ser-Thr/Tyr_kinase_cat_dom"/>
</dbReference>
<reference evidence="21 22" key="1">
    <citation type="journal article" date="2023" name="BMC Biotechnol.">
        <title>Vitis rotundifolia cv Carlos genome sequencing.</title>
        <authorList>
            <person name="Huff M."/>
            <person name="Hulse-Kemp A."/>
            <person name="Scheffler B."/>
            <person name="Youngblood R."/>
            <person name="Simpson S."/>
            <person name="Babiker E."/>
            <person name="Staton M."/>
        </authorList>
    </citation>
    <scope>NUCLEOTIDE SEQUENCE [LARGE SCALE GENOMIC DNA]</scope>
    <source>
        <tissue evidence="21">Leaf</tissue>
    </source>
</reference>
<keyword evidence="3 13" id="KW-0723">Serine/threonine-protein kinase</keyword>
<keyword evidence="16" id="KW-1133">Transmembrane helix</keyword>
<dbReference type="Proteomes" id="UP001168098">
    <property type="component" value="Unassembled WGS sequence"/>
</dbReference>
<dbReference type="PIRSF" id="PIRSF000641">
    <property type="entry name" value="SRK"/>
    <property type="match status" value="1"/>
</dbReference>
<dbReference type="FunFam" id="1.10.510.10:FF:001023">
    <property type="entry name" value="Os07g0541700 protein"/>
    <property type="match status" value="1"/>
</dbReference>
<keyword evidence="7 13" id="KW-0418">Kinase</keyword>
<sequence>MLSAIFFFLCSILCCSARDTITPDNLLIDDGGGTLVSASQTFELGFFIPEGRFNNGKYIGIWYNGLKERTVVWVANGADPLLDASVGALAIAGDGNLKLVNESGAAYWFTNLGSSSSMDRVAKLMDSGNFILSDNRSGEILWESFKNPTDDFLPGMIMDGSLTLTSWVSPVEPAPGSSTFKQDDDEDQYIILKDSIIKYWRSEESEGMCSAVAELLLNFSKTRKPTGSQFFRSSYTRLVMNFTREIRYLSWDNYTEECVLNACGNFGSCNVNNAFMCKCLPGFEPNSLERWTNGDFSGGCSKKTTLCGDTILILKMSKVRKYDIELSGKDEKSTVRNLIPYPLSTGPNCGDPMYFNFRCDNVTDQVWFALPNGSYQITSITPERSKFLIQVNDIDNCEAQNSQDKKILQLNPPFGIASWCNADTGNSSSSMSMKGQYEIEISWNPPPEPVCTSATDCKDWPNLSCRMQNRTRRCFCNQNFKWNTSSLNCTQDGGNLAEPPTPANQKSSSLSSSALVVVVGIVIAVVVVALLCIIENRTNPGLHLYHSESRVKHLIDSEQLKENDKKGIDVPFFNLEDILSATDHFSDANKLGQGGFGPLYKGKFPEGREIAVNRLSRASGQGLQEFKNEVVLIAKLQHQNLVRILGYCIERDEKILLYEYMPNKSFFIFSLPLTCLKVLFFFFFSHITMYTYLKSFFPMGTLQFRTLCLLLNWETRFDIILGIAQGLLHLHQDSRLKNMHRDLKTGNILLDDEMNPKISDFGLARIFESKQVEAWKLWKEDKVLELMEQTLSETCNTNEFLRCVNIELVFAVVMLSSDTVTLPVPKQPAFVVRRDLSSTTSSSSKPEASLNSESLATIGEGR</sequence>
<evidence type="ECO:0000256" key="13">
    <source>
        <dbReference type="PIRNR" id="PIRNR000641"/>
    </source>
</evidence>
<dbReference type="InterPro" id="IPR000742">
    <property type="entry name" value="EGF"/>
</dbReference>
<dbReference type="Gene3D" id="1.10.510.10">
    <property type="entry name" value="Transferase(Phosphotransferase) domain 1"/>
    <property type="match status" value="1"/>
</dbReference>
<accession>A0AA39DLW1</accession>
<dbReference type="Pfam" id="PF07714">
    <property type="entry name" value="PK_Tyr_Ser-Thr"/>
    <property type="match status" value="1"/>
</dbReference>
<keyword evidence="16" id="KW-0472">Membrane</keyword>
<dbReference type="PANTHER" id="PTHR27002">
    <property type="entry name" value="RECEPTOR-LIKE SERINE/THREONINE-PROTEIN KINASE SD1-8"/>
    <property type="match status" value="1"/>
</dbReference>
<dbReference type="GO" id="GO:0005886">
    <property type="term" value="C:plasma membrane"/>
    <property type="evidence" value="ECO:0007669"/>
    <property type="project" value="UniProtKB-SubCell"/>
</dbReference>
<evidence type="ECO:0000256" key="11">
    <source>
        <dbReference type="ARBA" id="ARBA00047899"/>
    </source>
</evidence>
<dbReference type="Pfam" id="PF00954">
    <property type="entry name" value="S_locus_glycop"/>
    <property type="match status" value="1"/>
</dbReference>
<evidence type="ECO:0000259" key="19">
    <source>
        <dbReference type="PROSITE" id="PS50026"/>
    </source>
</evidence>
<feature type="domain" description="Protein kinase" evidence="18">
    <location>
        <begin position="585"/>
        <end position="862"/>
    </location>
</feature>
<proteinExistence type="inferred from homology"/>
<dbReference type="FunFam" id="3.30.200.20:FF:001858">
    <property type="entry name" value="Uncharacterized protein"/>
    <property type="match status" value="1"/>
</dbReference>
<dbReference type="SUPFAM" id="SSF51110">
    <property type="entry name" value="alpha-D-mannose-specific plant lectins"/>
    <property type="match status" value="1"/>
</dbReference>
<keyword evidence="16" id="KW-0812">Transmembrane</keyword>
<dbReference type="EC" id="2.7.11.1" evidence="13"/>
<comment type="catalytic activity">
    <reaction evidence="12 13">
        <text>L-seryl-[protein] + ATP = O-phospho-L-seryl-[protein] + ADP + H(+)</text>
        <dbReference type="Rhea" id="RHEA:17989"/>
        <dbReference type="Rhea" id="RHEA-COMP:9863"/>
        <dbReference type="Rhea" id="RHEA-COMP:11604"/>
        <dbReference type="ChEBI" id="CHEBI:15378"/>
        <dbReference type="ChEBI" id="CHEBI:29999"/>
        <dbReference type="ChEBI" id="CHEBI:30616"/>
        <dbReference type="ChEBI" id="CHEBI:83421"/>
        <dbReference type="ChEBI" id="CHEBI:456216"/>
        <dbReference type="EC" id="2.7.11.1"/>
    </reaction>
</comment>
<dbReference type="PANTHER" id="PTHR27002:SF1110">
    <property type="entry name" value="RECEPTOR-LIKE SERINE_THREONINE-PROTEIN KINASE"/>
    <property type="match status" value="1"/>
</dbReference>
<evidence type="ECO:0000256" key="16">
    <source>
        <dbReference type="SAM" id="Phobius"/>
    </source>
</evidence>
<feature type="transmembrane region" description="Helical" evidence="16">
    <location>
        <begin position="666"/>
        <end position="693"/>
    </location>
</feature>
<keyword evidence="10" id="KW-0325">Glycoprotein</keyword>
<comment type="subcellular location">
    <subcellularLocation>
        <location evidence="1">Cell membrane</location>
        <topology evidence="1">Single-pass type I membrane protein</topology>
    </subcellularLocation>
</comment>
<comment type="caution">
    <text evidence="21">The sequence shown here is derived from an EMBL/GenBank/DDBJ whole genome shotgun (WGS) entry which is preliminary data.</text>
</comment>
<dbReference type="InterPro" id="IPR000719">
    <property type="entry name" value="Prot_kinase_dom"/>
</dbReference>
<dbReference type="InterPro" id="IPR000858">
    <property type="entry name" value="S_locus_glycoprot_dom"/>
</dbReference>
<evidence type="ECO:0000256" key="12">
    <source>
        <dbReference type="ARBA" id="ARBA00048679"/>
    </source>
</evidence>
<dbReference type="Gene3D" id="3.30.200.20">
    <property type="entry name" value="Phosphorylase Kinase, domain 1"/>
    <property type="match status" value="1"/>
</dbReference>
<dbReference type="AlphaFoldDB" id="A0AA39DLW1"/>
<evidence type="ECO:0000256" key="14">
    <source>
        <dbReference type="PROSITE-ProRule" id="PRU00076"/>
    </source>
</evidence>
<dbReference type="SMART" id="SM00108">
    <property type="entry name" value="B_lectin"/>
    <property type="match status" value="1"/>
</dbReference>
<evidence type="ECO:0000259" key="18">
    <source>
        <dbReference type="PROSITE" id="PS50011"/>
    </source>
</evidence>
<evidence type="ECO:0000259" key="20">
    <source>
        <dbReference type="PROSITE" id="PS50927"/>
    </source>
</evidence>
<feature type="transmembrane region" description="Helical" evidence="16">
    <location>
        <begin position="514"/>
        <end position="534"/>
    </location>
</feature>
<keyword evidence="14" id="KW-0245">EGF-like domain</keyword>
<keyword evidence="8 13" id="KW-0067">ATP-binding</keyword>
<dbReference type="GO" id="GO:0048544">
    <property type="term" value="P:recognition of pollen"/>
    <property type="evidence" value="ECO:0007669"/>
    <property type="project" value="InterPro"/>
</dbReference>